<organism evidence="1">
    <name type="scientific">uncultured Verrucomicrobiota bacterium</name>
    <dbReference type="NCBI Taxonomy" id="156588"/>
    <lineage>
        <taxon>Bacteria</taxon>
        <taxon>Pseudomonadati</taxon>
        <taxon>Verrucomicrobiota</taxon>
        <taxon>environmental samples</taxon>
    </lineage>
</organism>
<evidence type="ECO:0000313" key="1">
    <source>
        <dbReference type="EMBL" id="ACO70882.1"/>
    </source>
</evidence>
<sequence>MTIGREFSGARVECSDCRQLTAVPGLRMGSVRKLDPEAVLPPEILGIEIKFRCEHCNSKLMIDFRWQGRTIDCPRCERRVQVPRCTEVLTESEAVSAHSSSSPAPRLSPEELAFLSEMILPSSS</sequence>
<dbReference type="AlphaFoldDB" id="D2DXQ9"/>
<reference evidence="1" key="1">
    <citation type="journal article" date="2010" name="FEMS Microbiol. Ecol.">
        <title>Phylogenetic and metagenomic analysis of Verrucomicrobia in former agricultural grassland soil.</title>
        <authorList>
            <person name="Kielak A."/>
            <person name="Rodrigues J.L.M."/>
            <person name="Kuramae E.E."/>
            <person name="Chain P.S.G."/>
            <person name="van Veen J.A."/>
            <person name="Kowalchuk G.A."/>
        </authorList>
    </citation>
    <scope>NUCLEOTIDE SEQUENCE</scope>
</reference>
<name>D2DXQ9_9BACT</name>
<dbReference type="EMBL" id="FJ872372">
    <property type="protein sequence ID" value="ACO70882.1"/>
    <property type="molecule type" value="Genomic_DNA"/>
</dbReference>
<proteinExistence type="predicted"/>
<accession>D2DXQ9</accession>
<protein>
    <submittedName>
        <fullName evidence="1">Uncharacterized protein</fullName>
    </submittedName>
</protein>